<keyword evidence="2" id="KW-1185">Reference proteome</keyword>
<reference evidence="1 2" key="1">
    <citation type="journal article" date="2018" name="Proc. R. Soc. B">
        <title>A non-coding region near Follistatin controls head colour polymorphism in the Gouldian finch.</title>
        <authorList>
            <person name="Toomey M.B."/>
            <person name="Marques C.I."/>
            <person name="Andrade P."/>
            <person name="Araujo P.M."/>
            <person name="Sabatino S."/>
            <person name="Gazda M.A."/>
            <person name="Afonso S."/>
            <person name="Lopes R.J."/>
            <person name="Corbo J.C."/>
            <person name="Carneiro M."/>
        </authorList>
    </citation>
    <scope>NUCLEOTIDE SEQUENCE [LARGE SCALE GENOMIC DNA]</scope>
    <source>
        <strain evidence="1">Red01</strain>
        <tissue evidence="1">Muscle</tissue>
    </source>
</reference>
<dbReference type="Proteomes" id="UP000276834">
    <property type="component" value="Unassembled WGS sequence"/>
</dbReference>
<evidence type="ECO:0000313" key="2">
    <source>
        <dbReference type="Proteomes" id="UP000276834"/>
    </source>
</evidence>
<evidence type="ECO:0000313" key="1">
    <source>
        <dbReference type="EMBL" id="RLW10216.1"/>
    </source>
</evidence>
<sequence length="187" mass="21066">MGTELCLALGLSLCPWQNSFCKATARALWKYGFYRNRALSNPSANRHATLHQAVFLRDSEKILRDSEKIQTELCCFLTPLAAASEKDALWLFQKHCADQLLPNKIFFQLSADVVSSAFIIKDPLWTLAPTGQEKAKGSAGVTPLTPMAFVGFNLQNRRKKRKPFLHLSPLQFLKVISVQCCRKDYTS</sequence>
<name>A0A3L8SWL1_CHLGU</name>
<dbReference type="EMBL" id="QUSF01000004">
    <property type="protein sequence ID" value="RLW10216.1"/>
    <property type="molecule type" value="Genomic_DNA"/>
</dbReference>
<gene>
    <name evidence="1" type="ORF">DV515_00002494</name>
</gene>
<proteinExistence type="predicted"/>
<protein>
    <submittedName>
        <fullName evidence="1">Uncharacterized protein</fullName>
    </submittedName>
</protein>
<accession>A0A3L8SWL1</accession>
<comment type="caution">
    <text evidence="1">The sequence shown here is derived from an EMBL/GenBank/DDBJ whole genome shotgun (WGS) entry which is preliminary data.</text>
</comment>
<organism evidence="1 2">
    <name type="scientific">Chloebia gouldiae</name>
    <name type="common">Gouldian finch</name>
    <name type="synonym">Erythrura gouldiae</name>
    <dbReference type="NCBI Taxonomy" id="44316"/>
    <lineage>
        <taxon>Eukaryota</taxon>
        <taxon>Metazoa</taxon>
        <taxon>Chordata</taxon>
        <taxon>Craniata</taxon>
        <taxon>Vertebrata</taxon>
        <taxon>Euteleostomi</taxon>
        <taxon>Archelosauria</taxon>
        <taxon>Archosauria</taxon>
        <taxon>Dinosauria</taxon>
        <taxon>Saurischia</taxon>
        <taxon>Theropoda</taxon>
        <taxon>Coelurosauria</taxon>
        <taxon>Aves</taxon>
        <taxon>Neognathae</taxon>
        <taxon>Neoaves</taxon>
        <taxon>Telluraves</taxon>
        <taxon>Australaves</taxon>
        <taxon>Passeriformes</taxon>
        <taxon>Passeroidea</taxon>
        <taxon>Passeridae</taxon>
        <taxon>Chloebia</taxon>
    </lineage>
</organism>
<dbReference type="AlphaFoldDB" id="A0A3L8SWL1"/>